<keyword evidence="5" id="KW-1185">Reference proteome</keyword>
<dbReference type="SUPFAM" id="SSF55729">
    <property type="entry name" value="Acyl-CoA N-acyltransferases (Nat)"/>
    <property type="match status" value="1"/>
</dbReference>
<reference evidence="4 5" key="1">
    <citation type="submission" date="2018-03" db="EMBL/GenBank/DDBJ databases">
        <authorList>
            <person name="Keele B.F."/>
        </authorList>
    </citation>
    <scope>NUCLEOTIDE SEQUENCE [LARGE SCALE GENOMIC DNA]</scope>
    <source>
        <strain evidence="4 5">CECT 8626</strain>
    </source>
</reference>
<dbReference type="Proteomes" id="UP000244924">
    <property type="component" value="Unassembled WGS sequence"/>
</dbReference>
<name>A0A2R8BLU1_9RHOB</name>
<gene>
    <name evidence="4" type="ORF">DEA8626_03387</name>
</gene>
<dbReference type="InterPro" id="IPR000182">
    <property type="entry name" value="GNAT_dom"/>
</dbReference>
<dbReference type="InterPro" id="IPR050832">
    <property type="entry name" value="Bact_Acetyltransf"/>
</dbReference>
<feature type="domain" description="N-acetyltransferase" evidence="3">
    <location>
        <begin position="50"/>
        <end position="204"/>
    </location>
</feature>
<accession>A0A2R8BLU1</accession>
<organism evidence="4 5">
    <name type="scientific">Albidovulum aquaemixtae</name>
    <dbReference type="NCBI Taxonomy" id="1542388"/>
    <lineage>
        <taxon>Bacteria</taxon>
        <taxon>Pseudomonadati</taxon>
        <taxon>Pseudomonadota</taxon>
        <taxon>Alphaproteobacteria</taxon>
        <taxon>Rhodobacterales</taxon>
        <taxon>Paracoccaceae</taxon>
        <taxon>Albidovulum</taxon>
    </lineage>
</organism>
<keyword evidence="2" id="KW-0012">Acyltransferase</keyword>
<evidence type="ECO:0000313" key="4">
    <source>
        <dbReference type="EMBL" id="SPH24336.1"/>
    </source>
</evidence>
<proteinExistence type="predicted"/>
<dbReference type="EMBL" id="OMOQ01000003">
    <property type="protein sequence ID" value="SPH24336.1"/>
    <property type="molecule type" value="Genomic_DNA"/>
</dbReference>
<dbReference type="AlphaFoldDB" id="A0A2R8BLU1"/>
<dbReference type="PANTHER" id="PTHR43877">
    <property type="entry name" value="AMINOALKYLPHOSPHONATE N-ACETYLTRANSFERASE-RELATED-RELATED"/>
    <property type="match status" value="1"/>
</dbReference>
<protein>
    <recommendedName>
        <fullName evidence="3">N-acetyltransferase domain-containing protein</fullName>
    </recommendedName>
</protein>
<dbReference type="InterPro" id="IPR016181">
    <property type="entry name" value="Acyl_CoA_acyltransferase"/>
</dbReference>
<evidence type="ECO:0000256" key="2">
    <source>
        <dbReference type="ARBA" id="ARBA00023315"/>
    </source>
</evidence>
<dbReference type="Gene3D" id="3.40.630.30">
    <property type="match status" value="1"/>
</dbReference>
<sequence>MAYQSPERSAEIDLYAATLDDPAAYQPTQHVHWNERLPWLQIADGLPVRRTPRRMSETDDPAPVLALVREAFAYMDGVIDPPSSVHQLTAEAMARQLREGEVWTLAEAGDPVACIFLVPEAKRLYIGKLAVAEGYRGQGLCRQLIRLAEQRAAELGVDRLELQGRVELVANHAAFAAMGFKRTGERAHPGFDRPTSLTFTKILR</sequence>
<keyword evidence="1" id="KW-0808">Transferase</keyword>
<evidence type="ECO:0000256" key="1">
    <source>
        <dbReference type="ARBA" id="ARBA00022679"/>
    </source>
</evidence>
<dbReference type="GO" id="GO:0016747">
    <property type="term" value="F:acyltransferase activity, transferring groups other than amino-acyl groups"/>
    <property type="evidence" value="ECO:0007669"/>
    <property type="project" value="InterPro"/>
</dbReference>
<dbReference type="CDD" id="cd04301">
    <property type="entry name" value="NAT_SF"/>
    <property type="match status" value="1"/>
</dbReference>
<dbReference type="Pfam" id="PF00583">
    <property type="entry name" value="Acetyltransf_1"/>
    <property type="match status" value="1"/>
</dbReference>
<evidence type="ECO:0000259" key="3">
    <source>
        <dbReference type="PROSITE" id="PS51186"/>
    </source>
</evidence>
<evidence type="ECO:0000313" key="5">
    <source>
        <dbReference type="Proteomes" id="UP000244924"/>
    </source>
</evidence>
<dbReference type="PROSITE" id="PS51186">
    <property type="entry name" value="GNAT"/>
    <property type="match status" value="1"/>
</dbReference>